<feature type="non-terminal residue" evidence="5">
    <location>
        <position position="573"/>
    </location>
</feature>
<dbReference type="PRINTS" id="PR01547">
    <property type="entry name" value="YEAST176DUF"/>
</dbReference>
<evidence type="ECO:0000256" key="2">
    <source>
        <dbReference type="ARBA" id="ARBA00022737"/>
    </source>
</evidence>
<dbReference type="SMART" id="SM01302">
    <property type="entry name" value="Raptor_N"/>
    <property type="match status" value="1"/>
</dbReference>
<dbReference type="GO" id="GO:0005737">
    <property type="term" value="C:cytoplasm"/>
    <property type="evidence" value="ECO:0007669"/>
    <property type="project" value="TreeGrafter"/>
</dbReference>
<organism evidence="5 6">
    <name type="scientific">Piptocephalis cylindrospora</name>
    <dbReference type="NCBI Taxonomy" id="1907219"/>
    <lineage>
        <taxon>Eukaryota</taxon>
        <taxon>Fungi</taxon>
        <taxon>Fungi incertae sedis</taxon>
        <taxon>Zoopagomycota</taxon>
        <taxon>Zoopagomycotina</taxon>
        <taxon>Zoopagomycetes</taxon>
        <taxon>Zoopagales</taxon>
        <taxon>Piptocephalidaceae</taxon>
        <taxon>Piptocephalis</taxon>
    </lineage>
</organism>
<dbReference type="PANTHER" id="PTHR12848">
    <property type="entry name" value="REGULATORY-ASSOCIATED PROTEIN OF MTOR"/>
    <property type="match status" value="1"/>
</dbReference>
<dbReference type="GO" id="GO:0031931">
    <property type="term" value="C:TORC1 complex"/>
    <property type="evidence" value="ECO:0007669"/>
    <property type="project" value="InterPro"/>
</dbReference>
<evidence type="ECO:0000313" key="5">
    <source>
        <dbReference type="EMBL" id="RKP12577.1"/>
    </source>
</evidence>
<dbReference type="EMBL" id="KZ988281">
    <property type="protein sequence ID" value="RKP12577.1"/>
    <property type="molecule type" value="Genomic_DNA"/>
</dbReference>
<dbReference type="InterPro" id="IPR029347">
    <property type="entry name" value="Raptor_N"/>
</dbReference>
<evidence type="ECO:0000256" key="1">
    <source>
        <dbReference type="ARBA" id="ARBA00022574"/>
    </source>
</evidence>
<dbReference type="GO" id="GO:0009267">
    <property type="term" value="P:cellular response to starvation"/>
    <property type="evidence" value="ECO:0007669"/>
    <property type="project" value="TreeGrafter"/>
</dbReference>
<sequence>ARHGFDRILSSIDYLRRPDATQTEYYTEPRHVSWGRPDPVLAKSVSTTMEQQSWRSKERMKTAAVTIAVCLNAGVDPPDVTKTQPCAKLEAGQDPLAHGLNEPKKAVEAVIHALSRQYEIWQPRPRYRLCPDPTAEDLKKGCVYSRRAAKDERVLFHYNGHGVPRPTASGEIWAFNREYTQYIPIGLKELQVWLGAPSILVWDCSSAENIVNKWREFALAREANGGSRAPSARGTPSSSSRSTPQPPPLPHQRLSECIHLAACQAGEQLPTHPFLPADLFTACLTTPIQMALQWFVHQNPTLCIQVMPEQAAQVPGKASDRRTPLGELNWIFTAVTDTIAWTLLDHATFKKLFRQDMMVAALMRNFLLAQRVMASYDCHPISYPALPDATRHPMWSSWDAAVDGCVSQLPSLLTPSAQSTPLYRHSTFFTDQLTAFEVWLRKGGVGGEESPPPQLPVVLQVLLSQVHRLRALHLLSRFLDLGPWAVRQALAVGIFPYVTKLLMSPAVELREELAFIWARILAVDRACQQDLTRDSAHQYFLAGLVAPDASLAPLSRIAHHRAVCAFVLALFCR</sequence>
<dbReference type="InterPro" id="IPR016024">
    <property type="entry name" value="ARM-type_fold"/>
</dbReference>
<dbReference type="InterPro" id="IPR004083">
    <property type="entry name" value="Raptor"/>
</dbReference>
<protein>
    <submittedName>
        <fullName evidence="5">Raptor N-terminal caspase like domain-containing protein</fullName>
    </submittedName>
</protein>
<keyword evidence="1" id="KW-0853">WD repeat</keyword>
<evidence type="ECO:0000313" key="6">
    <source>
        <dbReference type="Proteomes" id="UP000267251"/>
    </source>
</evidence>
<feature type="compositionally biased region" description="Low complexity" evidence="3">
    <location>
        <begin position="227"/>
        <end position="243"/>
    </location>
</feature>
<name>A0A4P9Y1C5_9FUNG</name>
<dbReference type="GO" id="GO:0030674">
    <property type="term" value="F:protein-macromolecule adaptor activity"/>
    <property type="evidence" value="ECO:0007669"/>
    <property type="project" value="TreeGrafter"/>
</dbReference>
<dbReference type="OrthoDB" id="10262360at2759"/>
<dbReference type="PANTHER" id="PTHR12848:SF16">
    <property type="entry name" value="REGULATORY-ASSOCIATED PROTEIN OF MTOR"/>
    <property type="match status" value="1"/>
</dbReference>
<feature type="non-terminal residue" evidence="5">
    <location>
        <position position="1"/>
    </location>
</feature>
<dbReference type="GO" id="GO:0030307">
    <property type="term" value="P:positive regulation of cell growth"/>
    <property type="evidence" value="ECO:0007669"/>
    <property type="project" value="TreeGrafter"/>
</dbReference>
<dbReference type="GO" id="GO:0031929">
    <property type="term" value="P:TOR signaling"/>
    <property type="evidence" value="ECO:0007669"/>
    <property type="project" value="InterPro"/>
</dbReference>
<accession>A0A4P9Y1C5</accession>
<feature type="region of interest" description="Disordered" evidence="3">
    <location>
        <begin position="225"/>
        <end position="251"/>
    </location>
</feature>
<dbReference type="Proteomes" id="UP000267251">
    <property type="component" value="Unassembled WGS sequence"/>
</dbReference>
<dbReference type="GO" id="GO:0010506">
    <property type="term" value="P:regulation of autophagy"/>
    <property type="evidence" value="ECO:0007669"/>
    <property type="project" value="TreeGrafter"/>
</dbReference>
<dbReference type="GO" id="GO:0071230">
    <property type="term" value="P:cellular response to amino acid stimulus"/>
    <property type="evidence" value="ECO:0007669"/>
    <property type="project" value="TreeGrafter"/>
</dbReference>
<dbReference type="SUPFAM" id="SSF48371">
    <property type="entry name" value="ARM repeat"/>
    <property type="match status" value="1"/>
</dbReference>
<keyword evidence="2" id="KW-0677">Repeat</keyword>
<feature type="domain" description="Raptor N-terminal CASPase-like" evidence="4">
    <location>
        <begin position="59"/>
        <end position="215"/>
    </location>
</feature>
<evidence type="ECO:0000259" key="4">
    <source>
        <dbReference type="SMART" id="SM01302"/>
    </source>
</evidence>
<proteinExistence type="predicted"/>
<dbReference type="Pfam" id="PF14538">
    <property type="entry name" value="Raptor_N"/>
    <property type="match status" value="1"/>
</dbReference>
<reference evidence="6" key="1">
    <citation type="journal article" date="2018" name="Nat. Microbiol.">
        <title>Leveraging single-cell genomics to expand the fungal tree of life.</title>
        <authorList>
            <person name="Ahrendt S.R."/>
            <person name="Quandt C.A."/>
            <person name="Ciobanu D."/>
            <person name="Clum A."/>
            <person name="Salamov A."/>
            <person name="Andreopoulos B."/>
            <person name="Cheng J.F."/>
            <person name="Woyke T."/>
            <person name="Pelin A."/>
            <person name="Henrissat B."/>
            <person name="Reynolds N.K."/>
            <person name="Benny G.L."/>
            <person name="Smith M.E."/>
            <person name="James T.Y."/>
            <person name="Grigoriev I.V."/>
        </authorList>
    </citation>
    <scope>NUCLEOTIDE SEQUENCE [LARGE SCALE GENOMIC DNA]</scope>
</reference>
<keyword evidence="6" id="KW-1185">Reference proteome</keyword>
<gene>
    <name evidence="5" type="ORF">BJ684DRAFT_250</name>
</gene>
<evidence type="ECO:0000256" key="3">
    <source>
        <dbReference type="SAM" id="MobiDB-lite"/>
    </source>
</evidence>
<dbReference type="AlphaFoldDB" id="A0A4P9Y1C5"/>